<evidence type="ECO:0000256" key="1">
    <source>
        <dbReference type="SAM" id="MobiDB-lite"/>
    </source>
</evidence>
<dbReference type="AlphaFoldDB" id="W5SL63"/>
<feature type="compositionally biased region" description="Basic and acidic residues" evidence="1">
    <location>
        <begin position="14"/>
        <end position="36"/>
    </location>
</feature>
<reference evidence="2" key="1">
    <citation type="submission" date="2013-02" db="EMBL/GenBank/DDBJ databases">
        <title>Comparative genomics of Borrelia species.</title>
        <authorList>
            <person name="Schwan T.G."/>
            <person name="Raffel S.J."/>
            <person name="Porcella S.F."/>
        </authorList>
    </citation>
    <scope>NUCLEOTIDE SEQUENCE</scope>
    <source>
        <strain evidence="2">DOU</strain>
        <plasmid evidence="2">unnamed</plasmid>
    </source>
</reference>
<gene>
    <name evidence="2" type="ORF">BCD_1559</name>
</gene>
<sequence length="50" mass="5460">MVEKQINKQVGEGIEERKNSREKRGGKKRGGEKEKICGNNDGDGDDGDGI</sequence>
<evidence type="ECO:0000313" key="2">
    <source>
        <dbReference type="EMBL" id="AHH07625.1"/>
    </source>
</evidence>
<keyword evidence="2" id="KW-0614">Plasmid</keyword>
<accession>W5SL63</accession>
<name>W5SL63_9SPIR</name>
<dbReference type="EMBL" id="CP004327">
    <property type="protein sequence ID" value="AHH07625.1"/>
    <property type="molecule type" value="Genomic_DNA"/>
</dbReference>
<dbReference type="HOGENOM" id="CLU_3115178_0_0_12"/>
<organism evidence="2">
    <name type="scientific">Borrelia crocidurae DOU</name>
    <dbReference type="NCBI Taxonomy" id="1293575"/>
    <lineage>
        <taxon>Bacteria</taxon>
        <taxon>Pseudomonadati</taxon>
        <taxon>Spirochaetota</taxon>
        <taxon>Spirochaetia</taxon>
        <taxon>Spirochaetales</taxon>
        <taxon>Borreliaceae</taxon>
        <taxon>Borrelia</taxon>
    </lineage>
</organism>
<feature type="region of interest" description="Disordered" evidence="1">
    <location>
        <begin position="1"/>
        <end position="50"/>
    </location>
</feature>
<proteinExistence type="predicted"/>
<protein>
    <submittedName>
        <fullName evidence="2">Uncharacterized protein</fullName>
    </submittedName>
</protein>
<geneLocation type="plasmid" evidence="2">
    <name>unnamed</name>
</geneLocation>